<keyword evidence="3" id="KW-0812">Transmembrane</keyword>
<keyword evidence="3" id="KW-0472">Membrane</keyword>
<dbReference type="GO" id="GO:0005886">
    <property type="term" value="C:plasma membrane"/>
    <property type="evidence" value="ECO:0007669"/>
    <property type="project" value="TreeGrafter"/>
</dbReference>
<dbReference type="EMBL" id="CP004372">
    <property type="protein sequence ID" value="AHM02969.1"/>
    <property type="molecule type" value="Genomic_DNA"/>
</dbReference>
<dbReference type="OrthoDB" id="7810642at2"/>
<feature type="compositionally biased region" description="Low complexity" evidence="2">
    <location>
        <begin position="188"/>
        <end position="201"/>
    </location>
</feature>
<feature type="transmembrane region" description="Helical" evidence="3">
    <location>
        <begin position="235"/>
        <end position="258"/>
    </location>
</feature>
<evidence type="ECO:0000256" key="3">
    <source>
        <dbReference type="SAM" id="Phobius"/>
    </source>
</evidence>
<feature type="region of interest" description="Disordered" evidence="2">
    <location>
        <begin position="161"/>
        <end position="212"/>
    </location>
</feature>
<proteinExistence type="predicted"/>
<dbReference type="PANTHER" id="PTHR32309:SF13">
    <property type="entry name" value="FERRIC ENTEROBACTIN TRANSPORT PROTEIN FEPE"/>
    <property type="match status" value="1"/>
</dbReference>
<protein>
    <submittedName>
        <fullName evidence="4">Capsule polysaccharide export protein-like type</fullName>
    </submittedName>
</protein>
<gene>
    <name evidence="4" type="ORF">roselon_00528</name>
</gene>
<dbReference type="STRING" id="1294273.roselon_00528"/>
<evidence type="ECO:0000256" key="2">
    <source>
        <dbReference type="SAM" id="MobiDB-lite"/>
    </source>
</evidence>
<dbReference type="Proteomes" id="UP000019593">
    <property type="component" value="Chromosome"/>
</dbReference>
<evidence type="ECO:0000313" key="5">
    <source>
        <dbReference type="Proteomes" id="UP000019593"/>
    </source>
</evidence>
<feature type="coiled-coil region" evidence="1">
    <location>
        <begin position="404"/>
        <end position="431"/>
    </location>
</feature>
<dbReference type="HOGENOM" id="CLU_040412_0_0_5"/>
<feature type="region of interest" description="Disordered" evidence="2">
    <location>
        <begin position="1"/>
        <end position="109"/>
    </location>
</feature>
<dbReference type="RefSeq" id="WP_025310865.1">
    <property type="nucleotide sequence ID" value="NZ_CP004372.1"/>
</dbReference>
<organism evidence="4 5">
    <name type="scientific">Roseicyclus elongatus DSM 19469</name>
    <dbReference type="NCBI Taxonomy" id="1294273"/>
    <lineage>
        <taxon>Bacteria</taxon>
        <taxon>Pseudomonadati</taxon>
        <taxon>Pseudomonadota</taxon>
        <taxon>Alphaproteobacteria</taxon>
        <taxon>Rhodobacterales</taxon>
        <taxon>Roseobacteraceae</taxon>
        <taxon>Roseicyclus</taxon>
    </lineage>
</organism>
<evidence type="ECO:0000313" key="4">
    <source>
        <dbReference type="EMBL" id="AHM02969.1"/>
    </source>
</evidence>
<dbReference type="KEGG" id="red:roselon_00528"/>
<accession>W8RPA6</accession>
<dbReference type="PANTHER" id="PTHR32309">
    <property type="entry name" value="TYROSINE-PROTEIN KINASE"/>
    <property type="match status" value="1"/>
</dbReference>
<keyword evidence="5" id="KW-1185">Reference proteome</keyword>
<dbReference type="eggNOG" id="COG3524">
    <property type="taxonomic scope" value="Bacteria"/>
</dbReference>
<name>W8RPA6_9RHOB</name>
<keyword evidence="3" id="KW-1133">Transmembrane helix</keyword>
<dbReference type="InterPro" id="IPR050445">
    <property type="entry name" value="Bact_polysacc_biosynth/exp"/>
</dbReference>
<feature type="transmembrane region" description="Helical" evidence="3">
    <location>
        <begin position="571"/>
        <end position="591"/>
    </location>
</feature>
<dbReference type="AlphaFoldDB" id="W8RPA6"/>
<feature type="compositionally biased region" description="Low complexity" evidence="2">
    <location>
        <begin position="17"/>
        <end position="51"/>
    </location>
</feature>
<feature type="compositionally biased region" description="Basic residues" evidence="2">
    <location>
        <begin position="1"/>
        <end position="12"/>
    </location>
</feature>
<evidence type="ECO:0000256" key="1">
    <source>
        <dbReference type="SAM" id="Coils"/>
    </source>
</evidence>
<reference evidence="4 5" key="1">
    <citation type="submission" date="2013-03" db="EMBL/GenBank/DDBJ databases">
        <authorList>
            <person name="Fiebig A."/>
            <person name="Goeker M."/>
            <person name="Klenk H.-P.P."/>
        </authorList>
    </citation>
    <scope>NUCLEOTIDE SEQUENCE [LARGE SCALE GENOMIC DNA]</scope>
    <source>
        <strain evidence="5">DSM 19469</strain>
    </source>
</reference>
<dbReference type="PATRIC" id="fig|1294273.3.peg.519"/>
<keyword evidence="1" id="KW-0175">Coiled coil</keyword>
<sequence>MTTKPKARKFRIRRSDGLGSSDLGRGTIDDGAVAADVRPEAAGAAPAAAPAILEPTRRRVEDGFGDAPFPGSAAHDRQQQATQRQAPPQPAGTPSVEQELAAIRAEGLTGRQLRMARRTAQKHGLSPSSDFDAVRLLRARGIDPFTRSTMLELVVDESAKQAQQGGGGRGADSGALVTMDGGGARNLPAQARQTQPARQPAATPPGRLPPMSEDERANEIMRVQRDIARRRRKRLVLLATRLAFFVLLPTLLVAYYYYRVATPLYATNTEFVIQKAESGGTGGGLGSLLGGSSFATVQESITVQAYLESREAMLRLEEELGFRAHFSAPDIDPLTRIPEDASVEDVYSVYRRHLQIGYDPTEGLVRMEVAAADPQVSQAFSEALIRYAEERVDQMSQRLREDQMAGARESYEDAEARVIDAQARVLELQERRGVLNTEAEVSTVFGQISSFEMQLQEERLRLDEMLSVTRPNQTRVEVAERNIARLEALIEDLRAGLTEASDGSASLARIQSELLIAQADLETRQMMLAQALQQMETSRLEANRQSLYLSMGVYPIPPDAPAYPRAFENTLLALLIFSGIYLMVSMTVSVLREQVSS</sequence>
<dbReference type="GO" id="GO:0004713">
    <property type="term" value="F:protein tyrosine kinase activity"/>
    <property type="evidence" value="ECO:0007669"/>
    <property type="project" value="TreeGrafter"/>
</dbReference>